<dbReference type="AlphaFoldDB" id="A0A3A9VVS2"/>
<reference evidence="5 6" key="1">
    <citation type="submission" date="2018-09" db="EMBL/GenBank/DDBJ databases">
        <title>Streptomyces sp. nov. DS1-2, an endophytic actinomycete isolated from roots of Dendrobium scabrilingue.</title>
        <authorList>
            <person name="Kuncharoen N."/>
            <person name="Kudo T."/>
            <person name="Ohkuma M."/>
            <person name="Yuki M."/>
            <person name="Tanasupawat S."/>
        </authorList>
    </citation>
    <scope>NUCLEOTIDE SEQUENCE [LARGE SCALE GENOMIC DNA]</scope>
    <source>
        <strain evidence="3 6">AZ1-7</strain>
        <strain evidence="4 5">DS1-2</strain>
    </source>
</reference>
<accession>A0A3A9VVS2</accession>
<sequence length="197" mass="19938">MRDTIEECERAGHAEGLAAGLALALDGAGAAAAPGRLAALPRAHVPEGAPVVPHALAEREGIAFVRPGTGGALPPGRLTALGARLAAARLGTSRRLIDRVVAHVAARASGGEPLIRKQLVRGALADALVTVETTRRTLVVAAAVGAAVTEAHDRLTSLDWELAKLLGASGYAGEGAASTAFVSRLTANCWVSREGSP</sequence>
<proteinExistence type="predicted"/>
<keyword evidence="5" id="KW-1185">Reference proteome</keyword>
<dbReference type="GO" id="GO:0016627">
    <property type="term" value="F:oxidoreductase activity, acting on the CH-CH group of donors"/>
    <property type="evidence" value="ECO:0007669"/>
    <property type="project" value="InterPro"/>
</dbReference>
<dbReference type="InterPro" id="IPR009075">
    <property type="entry name" value="AcylCo_DH/oxidase_C"/>
</dbReference>
<dbReference type="RefSeq" id="WP_120699608.1">
    <property type="nucleotide sequence ID" value="NZ_RBDX01000029.1"/>
</dbReference>
<dbReference type="OrthoDB" id="3619737at2"/>
<evidence type="ECO:0000259" key="2">
    <source>
        <dbReference type="Pfam" id="PF00441"/>
    </source>
</evidence>
<comment type="caution">
    <text evidence="3">The sequence shown here is derived from an EMBL/GenBank/DDBJ whole genome shotgun (WGS) entry which is preliminary data.</text>
</comment>
<evidence type="ECO:0000256" key="1">
    <source>
        <dbReference type="ARBA" id="ARBA00022630"/>
    </source>
</evidence>
<protein>
    <submittedName>
        <fullName evidence="3">Acyl-CoA dehydrogenase</fullName>
    </submittedName>
</protein>
<organism evidence="3 6">
    <name type="scientific">Streptomyces radicis</name>
    <dbReference type="NCBI Taxonomy" id="1750517"/>
    <lineage>
        <taxon>Bacteria</taxon>
        <taxon>Bacillati</taxon>
        <taxon>Actinomycetota</taxon>
        <taxon>Actinomycetes</taxon>
        <taxon>Kitasatosporales</taxon>
        <taxon>Streptomycetaceae</taxon>
        <taxon>Streptomyces</taxon>
    </lineage>
</organism>
<dbReference type="Pfam" id="PF00441">
    <property type="entry name" value="Acyl-CoA_dh_1"/>
    <property type="match status" value="1"/>
</dbReference>
<keyword evidence="1" id="KW-0285">Flavoprotein</keyword>
<dbReference type="Proteomes" id="UP000268652">
    <property type="component" value="Unassembled WGS sequence"/>
</dbReference>
<evidence type="ECO:0000313" key="5">
    <source>
        <dbReference type="Proteomes" id="UP000268652"/>
    </source>
</evidence>
<dbReference type="InterPro" id="IPR036250">
    <property type="entry name" value="AcylCo_DH-like_C"/>
</dbReference>
<dbReference type="Gene3D" id="1.20.140.10">
    <property type="entry name" value="Butyryl-CoA Dehydrogenase, subunit A, domain 3"/>
    <property type="match status" value="1"/>
</dbReference>
<evidence type="ECO:0000313" key="6">
    <source>
        <dbReference type="Proteomes" id="UP000275024"/>
    </source>
</evidence>
<dbReference type="EMBL" id="RBDY01000027">
    <property type="protein sequence ID" value="RKN16427.1"/>
    <property type="molecule type" value="Genomic_DNA"/>
</dbReference>
<name>A0A3A9VVS2_9ACTN</name>
<evidence type="ECO:0000313" key="4">
    <source>
        <dbReference type="EMBL" id="RKN16427.1"/>
    </source>
</evidence>
<gene>
    <name evidence="4" type="ORF">D7318_25770</name>
    <name evidence="3" type="ORF">D7319_26405</name>
</gene>
<dbReference type="SUPFAM" id="SSF47203">
    <property type="entry name" value="Acyl-CoA dehydrogenase C-terminal domain-like"/>
    <property type="match status" value="1"/>
</dbReference>
<evidence type="ECO:0000313" key="3">
    <source>
        <dbReference type="EMBL" id="RKN05101.1"/>
    </source>
</evidence>
<dbReference type="Proteomes" id="UP000275024">
    <property type="component" value="Unassembled WGS sequence"/>
</dbReference>
<dbReference type="EMBL" id="RBDX01000029">
    <property type="protein sequence ID" value="RKN05101.1"/>
    <property type="molecule type" value="Genomic_DNA"/>
</dbReference>
<feature type="domain" description="Acyl-CoA dehydrogenase/oxidase C-terminal" evidence="2">
    <location>
        <begin position="84"/>
        <end position="166"/>
    </location>
</feature>